<proteinExistence type="predicted"/>
<dbReference type="EMBL" id="LR134521">
    <property type="protein sequence ID" value="VEJ29464.1"/>
    <property type="molecule type" value="Genomic_DNA"/>
</dbReference>
<evidence type="ECO:0000313" key="1">
    <source>
        <dbReference type="EMBL" id="VEJ29464.1"/>
    </source>
</evidence>
<organism evidence="1 2">
    <name type="scientific">Rothia dentocariosa</name>
    <dbReference type="NCBI Taxonomy" id="2047"/>
    <lineage>
        <taxon>Bacteria</taxon>
        <taxon>Bacillati</taxon>
        <taxon>Actinomycetota</taxon>
        <taxon>Actinomycetes</taxon>
        <taxon>Micrococcales</taxon>
        <taxon>Micrococcaceae</taxon>
        <taxon>Rothia</taxon>
    </lineage>
</organism>
<evidence type="ECO:0000313" key="2">
    <source>
        <dbReference type="Proteomes" id="UP000270988"/>
    </source>
</evidence>
<name>A0A3S4YH67_9MICC</name>
<accession>A0A3S4YH67</accession>
<gene>
    <name evidence="1" type="ORF">NCTC10918_00723</name>
</gene>
<dbReference type="Proteomes" id="UP000270988">
    <property type="component" value="Chromosome"/>
</dbReference>
<reference evidence="1 2" key="1">
    <citation type="submission" date="2018-12" db="EMBL/GenBank/DDBJ databases">
        <authorList>
            <consortium name="Pathogen Informatics"/>
        </authorList>
    </citation>
    <scope>NUCLEOTIDE SEQUENCE [LARGE SCALE GENOMIC DNA]</scope>
    <source>
        <strain evidence="1 2">NCTC10918</strain>
    </source>
</reference>
<dbReference type="AlphaFoldDB" id="A0A3S4YH67"/>
<protein>
    <submittedName>
        <fullName evidence="1">Uncharacterized protein</fullName>
    </submittedName>
</protein>
<sequence>MHQKEDLVTKKVKFFYVSQIPTNNNASSLREKIYIPKKEWSHNFNKLSKKGLVQSFDDESINFQARYISSYETLGIHKILDPRLLTEVDEAHNQVRNFSPEFDNDTTRLANATAVVFKVIGGRLVFGICAGSQIGASNHSAVVNFINQAIKPANGYKWIAKPITVKGDIDKLKSSSGVTRFGFSTISDPNALPLEELNSIGNYDYVRESIKSISEEIGETTDVKIEISFHNGRKGSKDSLERLKKLALGLIKISRKDRKAEATILSDTKTEIIQLMEYKLAKAITLDLTDTTYYQGFDNLMSKVVESVEENIERIESSLFRDKNEN</sequence>